<dbReference type="RefSeq" id="WP_183651739.1">
    <property type="nucleotide sequence ID" value="NZ_JACIBV010000001.1"/>
</dbReference>
<comment type="similarity">
    <text evidence="1">Belongs to the 'phage' integrase family.</text>
</comment>
<accession>A0A7W5V248</accession>
<evidence type="ECO:0000259" key="4">
    <source>
        <dbReference type="PROSITE" id="PS51898"/>
    </source>
</evidence>
<evidence type="ECO:0000313" key="5">
    <source>
        <dbReference type="EMBL" id="MBB3729027.1"/>
    </source>
</evidence>
<dbReference type="SUPFAM" id="SSF56349">
    <property type="entry name" value="DNA breaking-rejoining enzymes"/>
    <property type="match status" value="1"/>
</dbReference>
<dbReference type="InterPro" id="IPR011010">
    <property type="entry name" value="DNA_brk_join_enz"/>
</dbReference>
<dbReference type="AlphaFoldDB" id="A0A7W5V248"/>
<sequence length="189" mass="21264">MTVYDRWHKSRPKPGAAVVYLAAACGLRGGEIFGLELDQIDLDRREVDISQQLVCVNGRKPYLGPPKTRTSARTIELPDLVCKALREHLKRFAIVEQEIDDETDPRKPLRRTAKLLFTTNLLLPMHRATWSHIWSPAARTAGIPPRIGLHCLRHYFATLLIHKGASVKTVQLALGHSTPMVTLNTYIGE</sequence>
<dbReference type="Pfam" id="PF00589">
    <property type="entry name" value="Phage_integrase"/>
    <property type="match status" value="1"/>
</dbReference>
<dbReference type="PROSITE" id="PS51898">
    <property type="entry name" value="TYR_RECOMBINASE"/>
    <property type="match status" value="1"/>
</dbReference>
<dbReference type="InterPro" id="IPR002104">
    <property type="entry name" value="Integrase_catalytic"/>
</dbReference>
<gene>
    <name evidence="5" type="ORF">FHR33_004887</name>
</gene>
<dbReference type="CDD" id="cd01189">
    <property type="entry name" value="INT_ICEBs1_C_like"/>
    <property type="match status" value="1"/>
</dbReference>
<name>A0A7W5V248_9ACTN</name>
<dbReference type="GeneID" id="95391231"/>
<evidence type="ECO:0000256" key="2">
    <source>
        <dbReference type="ARBA" id="ARBA00023125"/>
    </source>
</evidence>
<dbReference type="PANTHER" id="PTHR30349:SF41">
    <property type="entry name" value="INTEGRASE_RECOMBINASE PROTEIN MJ0367-RELATED"/>
    <property type="match status" value="1"/>
</dbReference>
<evidence type="ECO:0000256" key="3">
    <source>
        <dbReference type="ARBA" id="ARBA00023172"/>
    </source>
</evidence>
<dbReference type="PANTHER" id="PTHR30349">
    <property type="entry name" value="PHAGE INTEGRASE-RELATED"/>
    <property type="match status" value="1"/>
</dbReference>
<dbReference type="GO" id="GO:0015074">
    <property type="term" value="P:DNA integration"/>
    <property type="evidence" value="ECO:0007669"/>
    <property type="project" value="InterPro"/>
</dbReference>
<dbReference type="GO" id="GO:0006310">
    <property type="term" value="P:DNA recombination"/>
    <property type="evidence" value="ECO:0007669"/>
    <property type="project" value="UniProtKB-KW"/>
</dbReference>
<feature type="domain" description="Tyr recombinase" evidence="4">
    <location>
        <begin position="1"/>
        <end position="189"/>
    </location>
</feature>
<dbReference type="EMBL" id="JACIBV010000001">
    <property type="protein sequence ID" value="MBB3729027.1"/>
    <property type="molecule type" value="Genomic_DNA"/>
</dbReference>
<dbReference type="Gene3D" id="1.10.443.10">
    <property type="entry name" value="Intergrase catalytic core"/>
    <property type="match status" value="1"/>
</dbReference>
<evidence type="ECO:0000313" key="6">
    <source>
        <dbReference type="Proteomes" id="UP000579945"/>
    </source>
</evidence>
<organism evidence="5 6">
    <name type="scientific">Nonomuraea dietziae</name>
    <dbReference type="NCBI Taxonomy" id="65515"/>
    <lineage>
        <taxon>Bacteria</taxon>
        <taxon>Bacillati</taxon>
        <taxon>Actinomycetota</taxon>
        <taxon>Actinomycetes</taxon>
        <taxon>Streptosporangiales</taxon>
        <taxon>Streptosporangiaceae</taxon>
        <taxon>Nonomuraea</taxon>
    </lineage>
</organism>
<keyword evidence="2" id="KW-0238">DNA-binding</keyword>
<keyword evidence="3" id="KW-0233">DNA recombination</keyword>
<dbReference type="InterPro" id="IPR050090">
    <property type="entry name" value="Tyrosine_recombinase_XerCD"/>
</dbReference>
<proteinExistence type="inferred from homology"/>
<comment type="caution">
    <text evidence="5">The sequence shown here is derived from an EMBL/GenBank/DDBJ whole genome shotgun (WGS) entry which is preliminary data.</text>
</comment>
<dbReference type="Proteomes" id="UP000579945">
    <property type="component" value="Unassembled WGS sequence"/>
</dbReference>
<dbReference type="GO" id="GO:0003677">
    <property type="term" value="F:DNA binding"/>
    <property type="evidence" value="ECO:0007669"/>
    <property type="project" value="UniProtKB-KW"/>
</dbReference>
<keyword evidence="6" id="KW-1185">Reference proteome</keyword>
<protein>
    <submittedName>
        <fullName evidence="5">Integrase</fullName>
    </submittedName>
</protein>
<evidence type="ECO:0000256" key="1">
    <source>
        <dbReference type="ARBA" id="ARBA00008857"/>
    </source>
</evidence>
<dbReference type="PROSITE" id="PS51257">
    <property type="entry name" value="PROKAR_LIPOPROTEIN"/>
    <property type="match status" value="1"/>
</dbReference>
<reference evidence="5 6" key="1">
    <citation type="submission" date="2020-08" db="EMBL/GenBank/DDBJ databases">
        <title>Sequencing the genomes of 1000 actinobacteria strains.</title>
        <authorList>
            <person name="Klenk H.-P."/>
        </authorList>
    </citation>
    <scope>NUCLEOTIDE SEQUENCE [LARGE SCALE GENOMIC DNA]</scope>
    <source>
        <strain evidence="5 6">DSM 44320</strain>
    </source>
</reference>
<dbReference type="InterPro" id="IPR013762">
    <property type="entry name" value="Integrase-like_cat_sf"/>
</dbReference>